<dbReference type="Proteomes" id="UP000228496">
    <property type="component" value="Unassembled WGS sequence"/>
</dbReference>
<evidence type="ECO:0000256" key="1">
    <source>
        <dbReference type="ARBA" id="ARBA00004127"/>
    </source>
</evidence>
<keyword evidence="7" id="KW-1278">Translocase</keyword>
<comment type="similarity">
    <text evidence="2 10">Belongs to the cation transport ATPase (P-type) (TC 3.A.3) family. Type IB subfamily.</text>
</comment>
<keyword evidence="9 10" id="KW-0472">Membrane</keyword>
<dbReference type="InterPro" id="IPR044492">
    <property type="entry name" value="P_typ_ATPase_HD_dom"/>
</dbReference>
<gene>
    <name evidence="12" type="ORF">COV29_03275</name>
</gene>
<evidence type="ECO:0000256" key="2">
    <source>
        <dbReference type="ARBA" id="ARBA00006024"/>
    </source>
</evidence>
<dbReference type="SUPFAM" id="SSF56784">
    <property type="entry name" value="HAD-like"/>
    <property type="match status" value="1"/>
</dbReference>
<dbReference type="NCBIfam" id="TIGR01525">
    <property type="entry name" value="ATPase-IB_hvy"/>
    <property type="match status" value="1"/>
</dbReference>
<dbReference type="NCBIfam" id="TIGR01494">
    <property type="entry name" value="ATPase_P-type"/>
    <property type="match status" value="1"/>
</dbReference>
<dbReference type="FunFam" id="2.70.150.10:FF:000002">
    <property type="entry name" value="Copper-transporting ATPase 1, putative"/>
    <property type="match status" value="1"/>
</dbReference>
<evidence type="ECO:0000256" key="5">
    <source>
        <dbReference type="ARBA" id="ARBA00022741"/>
    </source>
</evidence>
<dbReference type="PRINTS" id="PR00120">
    <property type="entry name" value="HATPASE"/>
</dbReference>
<dbReference type="InterPro" id="IPR023299">
    <property type="entry name" value="ATPase_P-typ_cyto_dom_N"/>
</dbReference>
<feature type="transmembrane region" description="Helical" evidence="10">
    <location>
        <begin position="290"/>
        <end position="312"/>
    </location>
</feature>
<evidence type="ECO:0000256" key="4">
    <source>
        <dbReference type="ARBA" id="ARBA00022723"/>
    </source>
</evidence>
<feature type="transmembrane region" description="Helical" evidence="10">
    <location>
        <begin position="324"/>
        <end position="352"/>
    </location>
</feature>
<dbReference type="InterPro" id="IPR059000">
    <property type="entry name" value="ATPase_P-type_domA"/>
</dbReference>
<dbReference type="GO" id="GO:0043682">
    <property type="term" value="F:P-type divalent copper transporter activity"/>
    <property type="evidence" value="ECO:0007669"/>
    <property type="project" value="TreeGrafter"/>
</dbReference>
<dbReference type="PROSITE" id="PS00154">
    <property type="entry name" value="ATPASE_E1_E2"/>
    <property type="match status" value="1"/>
</dbReference>
<dbReference type="InterPro" id="IPR008250">
    <property type="entry name" value="ATPase_P-typ_transduc_dom_A_sf"/>
</dbReference>
<evidence type="ECO:0000256" key="6">
    <source>
        <dbReference type="ARBA" id="ARBA00022840"/>
    </source>
</evidence>
<dbReference type="InterPro" id="IPR001757">
    <property type="entry name" value="P_typ_ATPase"/>
</dbReference>
<dbReference type="PANTHER" id="PTHR43520:SF8">
    <property type="entry name" value="P-TYPE CU(+) TRANSPORTER"/>
    <property type="match status" value="1"/>
</dbReference>
<accession>A0A2J0Q9Y0</accession>
<reference evidence="12 13" key="1">
    <citation type="submission" date="2017-09" db="EMBL/GenBank/DDBJ databases">
        <title>Depth-based differentiation of microbial function through sediment-hosted aquifers and enrichment of novel symbionts in the deep terrestrial subsurface.</title>
        <authorList>
            <person name="Probst A.J."/>
            <person name="Ladd B."/>
            <person name="Jarett J.K."/>
            <person name="Geller-Mcgrath D.E."/>
            <person name="Sieber C.M."/>
            <person name="Emerson J.B."/>
            <person name="Anantharaman K."/>
            <person name="Thomas B.C."/>
            <person name="Malmstrom R."/>
            <person name="Stieglmeier M."/>
            <person name="Klingl A."/>
            <person name="Woyke T."/>
            <person name="Ryan C.M."/>
            <person name="Banfield J.F."/>
        </authorList>
    </citation>
    <scope>NUCLEOTIDE SEQUENCE [LARGE SCALE GENOMIC DNA]</scope>
    <source>
        <strain evidence="12">CG10_big_fil_rev_8_21_14_0_10_36_16</strain>
    </source>
</reference>
<comment type="caution">
    <text evidence="12">The sequence shown here is derived from an EMBL/GenBank/DDBJ whole genome shotgun (WGS) entry which is preliminary data.</text>
</comment>
<keyword evidence="8 10" id="KW-1133">Transmembrane helix</keyword>
<dbReference type="AlphaFoldDB" id="A0A2J0Q9Y0"/>
<dbReference type="GO" id="GO:0012505">
    <property type="term" value="C:endomembrane system"/>
    <property type="evidence" value="ECO:0007669"/>
    <property type="project" value="UniProtKB-SubCell"/>
</dbReference>
<dbReference type="SFLD" id="SFLDS00003">
    <property type="entry name" value="Haloacid_Dehalogenase"/>
    <property type="match status" value="1"/>
</dbReference>
<evidence type="ECO:0000259" key="11">
    <source>
        <dbReference type="Pfam" id="PF00122"/>
    </source>
</evidence>
<feature type="transmembrane region" description="Helical" evidence="10">
    <location>
        <begin position="663"/>
        <end position="682"/>
    </location>
</feature>
<dbReference type="EMBL" id="PCXQ01000005">
    <property type="protein sequence ID" value="PJE50795.1"/>
    <property type="molecule type" value="Genomic_DNA"/>
</dbReference>
<feature type="transmembrane region" description="Helical" evidence="10">
    <location>
        <begin position="80"/>
        <end position="102"/>
    </location>
</feature>
<dbReference type="Gene3D" id="3.40.50.1000">
    <property type="entry name" value="HAD superfamily/HAD-like"/>
    <property type="match status" value="1"/>
</dbReference>
<dbReference type="NCBIfam" id="TIGR01511">
    <property type="entry name" value="ATPase-IB1_Cu"/>
    <property type="match status" value="1"/>
</dbReference>
<dbReference type="InterPro" id="IPR027256">
    <property type="entry name" value="P-typ_ATPase_IB"/>
</dbReference>
<evidence type="ECO:0000256" key="9">
    <source>
        <dbReference type="ARBA" id="ARBA00023136"/>
    </source>
</evidence>
<keyword evidence="4 10" id="KW-0479">Metal-binding</keyword>
<feature type="transmembrane region" description="Helical" evidence="10">
    <location>
        <begin position="114"/>
        <end position="132"/>
    </location>
</feature>
<dbReference type="InterPro" id="IPR036412">
    <property type="entry name" value="HAD-like_sf"/>
</dbReference>
<evidence type="ECO:0000256" key="8">
    <source>
        <dbReference type="ARBA" id="ARBA00022989"/>
    </source>
</evidence>
<feature type="transmembrane region" description="Helical" evidence="10">
    <location>
        <begin position="47"/>
        <end position="68"/>
    </location>
</feature>
<evidence type="ECO:0000256" key="10">
    <source>
        <dbReference type="RuleBase" id="RU362081"/>
    </source>
</evidence>
<dbReference type="InterPro" id="IPR023298">
    <property type="entry name" value="ATPase_P-typ_TM_dom_sf"/>
</dbReference>
<keyword evidence="6 10" id="KW-0067">ATP-binding</keyword>
<evidence type="ECO:0000256" key="3">
    <source>
        <dbReference type="ARBA" id="ARBA00022692"/>
    </source>
</evidence>
<dbReference type="GO" id="GO:0055070">
    <property type="term" value="P:copper ion homeostasis"/>
    <property type="evidence" value="ECO:0007669"/>
    <property type="project" value="TreeGrafter"/>
</dbReference>
<sequence>MHSEERKDSPGLCSSCGMKLVLQEIKKEDKHEGHGHKKHGNIFKTKFWVSLVLSVPVVMYSEIVNTLFGYTAPSFPGSSFLPLILSSIIFFYGGWIFISSAWRELKGRSPGMMTLISLAIFTAYIYSLSVVITGKGDVLFWELATLITIMLLGHWMEMRAVKGAQGALKELSKLLPDEAEIIENGNNKIIPLSELKKDDVVFIRPGGKIPADAVIVEGSSDINESMVTGESRPVNKEQGDEVIAGTVNGNGSLKARVSKIGEDTFLSGVMRLVEEAQNSKSKLQLLSDKAAYYLTIIAISGGVITFAGWTLFSDAGFPFAISRLVAVLVITCPHALGLAIPLVASISTTMAAQNGFLVKRRLALEAARNIDTVLFDKTGTLTSGEYGVSNVWPAENKSKEDVLSMAAAIDAHSEHFIAKAIVKKTKEENINFHEAIKFSRIPGRGVKGEIEGKEIFVGSKSLAEEFNINIPRDLEGEVESDSKKGKTIIYVLDSNNLIGILSLSDTIRPESKDALQKLKEEGVEIAMITGDSAEVAKWVAEELNIDKYFAGVLPGQKADKVRVLQSEGRKVAMVGDGINDAPALTQADLGIAIGAGTNVAIESAGIILVKDDPRDIVRIIKLSKLTYKKMIQNLFWAAGYNVIALPLAAGVLAFKGIILQPAIAAILMSVSTVIVAVNAILLKKEEL</sequence>
<name>A0A2J0Q9Y0_9BACT</name>
<dbReference type="SFLD" id="SFLDF00027">
    <property type="entry name" value="p-type_atpase"/>
    <property type="match status" value="1"/>
</dbReference>
<dbReference type="PRINTS" id="PR00119">
    <property type="entry name" value="CATATPASE"/>
</dbReference>
<protein>
    <submittedName>
        <fullName evidence="12">Copper-translocating P-type ATPase</fullName>
    </submittedName>
</protein>
<feature type="domain" description="P-type ATPase A" evidence="11">
    <location>
        <begin position="174"/>
        <end position="274"/>
    </location>
</feature>
<comment type="subcellular location">
    <subcellularLocation>
        <location evidence="10">Cell membrane</location>
    </subcellularLocation>
    <subcellularLocation>
        <location evidence="1">Endomembrane system</location>
        <topology evidence="1">Multi-pass membrane protein</topology>
    </subcellularLocation>
</comment>
<dbReference type="GO" id="GO:0005886">
    <property type="term" value="C:plasma membrane"/>
    <property type="evidence" value="ECO:0007669"/>
    <property type="project" value="UniProtKB-SubCell"/>
</dbReference>
<evidence type="ECO:0000313" key="13">
    <source>
        <dbReference type="Proteomes" id="UP000228496"/>
    </source>
</evidence>
<dbReference type="PANTHER" id="PTHR43520">
    <property type="entry name" value="ATP7, ISOFORM B"/>
    <property type="match status" value="1"/>
</dbReference>
<dbReference type="Gene3D" id="3.40.1110.10">
    <property type="entry name" value="Calcium-transporting ATPase, cytoplasmic domain N"/>
    <property type="match status" value="1"/>
</dbReference>
<dbReference type="SFLD" id="SFLDG00002">
    <property type="entry name" value="C1.7:_P-type_atpase_like"/>
    <property type="match status" value="1"/>
</dbReference>
<dbReference type="SUPFAM" id="SSF81665">
    <property type="entry name" value="Calcium ATPase, transmembrane domain M"/>
    <property type="match status" value="1"/>
</dbReference>
<keyword evidence="5 10" id="KW-0547">Nucleotide-binding</keyword>
<keyword evidence="3 10" id="KW-0812">Transmembrane</keyword>
<dbReference type="GO" id="GO:0005524">
    <property type="term" value="F:ATP binding"/>
    <property type="evidence" value="ECO:0007669"/>
    <property type="project" value="UniProtKB-UniRule"/>
</dbReference>
<organism evidence="12 13">
    <name type="scientific">Candidatus Yanofskybacteria bacterium CG10_big_fil_rev_8_21_14_0_10_36_16</name>
    <dbReference type="NCBI Taxonomy" id="1975096"/>
    <lineage>
        <taxon>Bacteria</taxon>
        <taxon>Candidatus Yanofskyibacteriota</taxon>
    </lineage>
</organism>
<dbReference type="GO" id="GO:0005507">
    <property type="term" value="F:copper ion binding"/>
    <property type="evidence" value="ECO:0007669"/>
    <property type="project" value="TreeGrafter"/>
</dbReference>
<dbReference type="InterPro" id="IPR023214">
    <property type="entry name" value="HAD_sf"/>
</dbReference>
<dbReference type="SUPFAM" id="SSF81653">
    <property type="entry name" value="Calcium ATPase, transduction domain A"/>
    <property type="match status" value="1"/>
</dbReference>
<dbReference type="Pfam" id="PF00122">
    <property type="entry name" value="E1-E2_ATPase"/>
    <property type="match status" value="1"/>
</dbReference>
<feature type="transmembrane region" description="Helical" evidence="10">
    <location>
        <begin position="138"/>
        <end position="156"/>
    </location>
</feature>
<dbReference type="GO" id="GO:0016887">
    <property type="term" value="F:ATP hydrolysis activity"/>
    <property type="evidence" value="ECO:0007669"/>
    <property type="project" value="InterPro"/>
</dbReference>
<evidence type="ECO:0000256" key="7">
    <source>
        <dbReference type="ARBA" id="ARBA00022967"/>
    </source>
</evidence>
<keyword evidence="10" id="KW-1003">Cell membrane</keyword>
<feature type="transmembrane region" description="Helical" evidence="10">
    <location>
        <begin position="634"/>
        <end position="657"/>
    </location>
</feature>
<proteinExistence type="inferred from homology"/>
<evidence type="ECO:0000313" key="12">
    <source>
        <dbReference type="EMBL" id="PJE50795.1"/>
    </source>
</evidence>
<dbReference type="Pfam" id="PF00702">
    <property type="entry name" value="Hydrolase"/>
    <property type="match status" value="1"/>
</dbReference>
<dbReference type="Gene3D" id="2.70.150.10">
    <property type="entry name" value="Calcium-transporting ATPase, cytoplasmic transduction domain A"/>
    <property type="match status" value="1"/>
</dbReference>
<dbReference type="InterPro" id="IPR018303">
    <property type="entry name" value="ATPase_P-typ_P_site"/>
</dbReference>